<evidence type="ECO:0000256" key="5">
    <source>
        <dbReference type="ARBA" id="ARBA00023136"/>
    </source>
</evidence>
<dbReference type="Proteomes" id="UP000276254">
    <property type="component" value="Chromosome"/>
</dbReference>
<comment type="similarity">
    <text evidence="2">Belongs to the GtrA family.</text>
</comment>
<feature type="transmembrane region" description="Helical" evidence="6">
    <location>
        <begin position="114"/>
        <end position="136"/>
    </location>
</feature>
<evidence type="ECO:0000256" key="4">
    <source>
        <dbReference type="ARBA" id="ARBA00022989"/>
    </source>
</evidence>
<accession>A0A494T9G8</accession>
<dbReference type="EMBL" id="CP032829">
    <property type="protein sequence ID" value="AYJ86009.1"/>
    <property type="molecule type" value="Genomic_DNA"/>
</dbReference>
<dbReference type="KEGG" id="spha:D3Y57_08535"/>
<dbReference type="GO" id="GO:0000271">
    <property type="term" value="P:polysaccharide biosynthetic process"/>
    <property type="evidence" value="ECO:0007669"/>
    <property type="project" value="InterPro"/>
</dbReference>
<evidence type="ECO:0000259" key="7">
    <source>
        <dbReference type="Pfam" id="PF04138"/>
    </source>
</evidence>
<evidence type="ECO:0000313" key="8">
    <source>
        <dbReference type="EMBL" id="AYJ86009.1"/>
    </source>
</evidence>
<gene>
    <name evidence="8" type="ORF">D3Y57_08535</name>
</gene>
<protein>
    <submittedName>
        <fullName evidence="8">GtrA family protein</fullName>
    </submittedName>
</protein>
<evidence type="ECO:0000256" key="2">
    <source>
        <dbReference type="ARBA" id="ARBA00009399"/>
    </source>
</evidence>
<name>A0A494T9G8_SPHPE</name>
<dbReference type="InterPro" id="IPR007267">
    <property type="entry name" value="GtrA_DPMS_TM"/>
</dbReference>
<keyword evidence="4 6" id="KW-1133">Transmembrane helix</keyword>
<evidence type="ECO:0000256" key="3">
    <source>
        <dbReference type="ARBA" id="ARBA00022692"/>
    </source>
</evidence>
<evidence type="ECO:0000256" key="6">
    <source>
        <dbReference type="SAM" id="Phobius"/>
    </source>
</evidence>
<evidence type="ECO:0000256" key="1">
    <source>
        <dbReference type="ARBA" id="ARBA00004141"/>
    </source>
</evidence>
<dbReference type="AlphaFoldDB" id="A0A494T9G8"/>
<proteinExistence type="inferred from homology"/>
<dbReference type="PANTHER" id="PTHR38459">
    <property type="entry name" value="PROPHAGE BACTOPRENOL-LINKED GLUCOSE TRANSLOCASE HOMOLOG"/>
    <property type="match status" value="1"/>
</dbReference>
<evidence type="ECO:0000313" key="9">
    <source>
        <dbReference type="Proteomes" id="UP000276254"/>
    </source>
</evidence>
<comment type="subcellular location">
    <subcellularLocation>
        <location evidence="1">Membrane</location>
        <topology evidence="1">Multi-pass membrane protein</topology>
    </subcellularLocation>
</comment>
<dbReference type="Pfam" id="PF04138">
    <property type="entry name" value="GtrA_DPMS_TM"/>
    <property type="match status" value="1"/>
</dbReference>
<dbReference type="PANTHER" id="PTHR38459:SF1">
    <property type="entry name" value="PROPHAGE BACTOPRENOL-LINKED GLUCOSE TRANSLOCASE HOMOLOG"/>
    <property type="match status" value="1"/>
</dbReference>
<organism evidence="8 9">
    <name type="scientific">Sphingomonas paeninsulae</name>
    <dbReference type="NCBI Taxonomy" id="2319844"/>
    <lineage>
        <taxon>Bacteria</taxon>
        <taxon>Pseudomonadati</taxon>
        <taxon>Pseudomonadota</taxon>
        <taxon>Alphaproteobacteria</taxon>
        <taxon>Sphingomonadales</taxon>
        <taxon>Sphingomonadaceae</taxon>
        <taxon>Sphingomonas</taxon>
    </lineage>
</organism>
<sequence>MVISCGARLIPNTEIRVQAVRYIVSGGILTVLYSVVYWMLAAPLRTPPLVANMIGFLCALICGWALHSRWTFRGQGDRAKRHVAYGRFVAVNLAGFGLNSFWVWMIVGRLGGDVALPILPIAIVTPAFMFLANRFWTFG</sequence>
<reference evidence="8 9" key="1">
    <citation type="submission" date="2018-09" db="EMBL/GenBank/DDBJ databases">
        <title>Sphingomonas peninsula sp. nov., isolated from fildes peninsula, Antarctic soil.</title>
        <authorList>
            <person name="Yingchao G."/>
        </authorList>
    </citation>
    <scope>NUCLEOTIDE SEQUENCE [LARGE SCALE GENOMIC DNA]</scope>
    <source>
        <strain evidence="8 9">YZ-8</strain>
    </source>
</reference>
<feature type="transmembrane region" description="Helical" evidence="6">
    <location>
        <begin position="46"/>
        <end position="67"/>
    </location>
</feature>
<dbReference type="OrthoDB" id="8454931at2"/>
<keyword evidence="9" id="KW-1185">Reference proteome</keyword>
<feature type="domain" description="GtrA/DPMS transmembrane" evidence="7">
    <location>
        <begin position="21"/>
        <end position="138"/>
    </location>
</feature>
<dbReference type="InterPro" id="IPR051401">
    <property type="entry name" value="GtrA_CellWall_Glycosyl"/>
</dbReference>
<feature type="transmembrane region" description="Helical" evidence="6">
    <location>
        <begin position="88"/>
        <end position="108"/>
    </location>
</feature>
<dbReference type="GO" id="GO:0005886">
    <property type="term" value="C:plasma membrane"/>
    <property type="evidence" value="ECO:0007669"/>
    <property type="project" value="TreeGrafter"/>
</dbReference>
<feature type="transmembrane region" description="Helical" evidence="6">
    <location>
        <begin position="20"/>
        <end position="40"/>
    </location>
</feature>
<keyword evidence="3 6" id="KW-0812">Transmembrane</keyword>
<keyword evidence="5 6" id="KW-0472">Membrane</keyword>